<dbReference type="AlphaFoldDB" id="A0A5J4VI67"/>
<proteinExistence type="predicted"/>
<protein>
    <submittedName>
        <fullName evidence="1">Uncharacterized protein</fullName>
    </submittedName>
</protein>
<evidence type="ECO:0000313" key="2">
    <source>
        <dbReference type="Proteomes" id="UP000324800"/>
    </source>
</evidence>
<dbReference type="EMBL" id="SNRW01006935">
    <property type="protein sequence ID" value="KAA6382154.1"/>
    <property type="molecule type" value="Genomic_DNA"/>
</dbReference>
<comment type="caution">
    <text evidence="1">The sequence shown here is derived from an EMBL/GenBank/DDBJ whole genome shotgun (WGS) entry which is preliminary data.</text>
</comment>
<sequence>SYTFPTGTWPSSIPNLDHMAVMGGKSWNAGQILHKNVQNLSTVGFVDNQVVKLELDQDKGTLTFFIAEKQQPVYIYGIKVKVRFIKIAAPTSKHVANERAIQW</sequence>
<gene>
    <name evidence="1" type="ORF">EZS28_022317</name>
</gene>
<name>A0A5J4VI67_9EUKA</name>
<feature type="non-terminal residue" evidence="1">
    <location>
        <position position="1"/>
    </location>
</feature>
<evidence type="ECO:0000313" key="1">
    <source>
        <dbReference type="EMBL" id="KAA6382154.1"/>
    </source>
</evidence>
<accession>A0A5J4VI67</accession>
<organism evidence="1 2">
    <name type="scientific">Streblomastix strix</name>
    <dbReference type="NCBI Taxonomy" id="222440"/>
    <lineage>
        <taxon>Eukaryota</taxon>
        <taxon>Metamonada</taxon>
        <taxon>Preaxostyla</taxon>
        <taxon>Oxymonadida</taxon>
        <taxon>Streblomastigidae</taxon>
        <taxon>Streblomastix</taxon>
    </lineage>
</organism>
<dbReference type="Proteomes" id="UP000324800">
    <property type="component" value="Unassembled WGS sequence"/>
</dbReference>
<reference evidence="1 2" key="1">
    <citation type="submission" date="2019-03" db="EMBL/GenBank/DDBJ databases">
        <title>Single cell metagenomics reveals metabolic interactions within the superorganism composed of flagellate Streblomastix strix and complex community of Bacteroidetes bacteria on its surface.</title>
        <authorList>
            <person name="Treitli S.C."/>
            <person name="Kolisko M."/>
            <person name="Husnik F."/>
            <person name="Keeling P."/>
            <person name="Hampl V."/>
        </authorList>
    </citation>
    <scope>NUCLEOTIDE SEQUENCE [LARGE SCALE GENOMIC DNA]</scope>
    <source>
        <strain evidence="1">ST1C</strain>
    </source>
</reference>